<evidence type="ECO:0000313" key="3">
    <source>
        <dbReference type="Proteomes" id="UP000266841"/>
    </source>
</evidence>
<keyword evidence="3" id="KW-1185">Reference proteome</keyword>
<evidence type="ECO:0000313" key="2">
    <source>
        <dbReference type="EMBL" id="EJK55632.1"/>
    </source>
</evidence>
<dbReference type="Proteomes" id="UP000266841">
    <property type="component" value="Unassembled WGS sequence"/>
</dbReference>
<comment type="caution">
    <text evidence="2">The sequence shown here is derived from an EMBL/GenBank/DDBJ whole genome shotgun (WGS) entry which is preliminary data.</text>
</comment>
<sequence>MARLDSKPQGGEEPESHYGKHPE</sequence>
<reference evidence="2 3" key="1">
    <citation type="journal article" date="2012" name="Genome Biol.">
        <title>Genome and low-iron response of an oceanic diatom adapted to chronic iron limitation.</title>
        <authorList>
            <person name="Lommer M."/>
            <person name="Specht M."/>
            <person name="Roy A.S."/>
            <person name="Kraemer L."/>
            <person name="Andreson R."/>
            <person name="Gutowska M.A."/>
            <person name="Wolf J."/>
            <person name="Bergner S.V."/>
            <person name="Schilhabel M.B."/>
            <person name="Klostermeier U.C."/>
            <person name="Beiko R.G."/>
            <person name="Rosenstiel P."/>
            <person name="Hippler M."/>
            <person name="Laroche J."/>
        </authorList>
    </citation>
    <scope>NUCLEOTIDE SEQUENCE [LARGE SCALE GENOMIC DNA]</scope>
    <source>
        <strain evidence="2 3">CCMP1005</strain>
    </source>
</reference>
<organism evidence="2 3">
    <name type="scientific">Thalassiosira oceanica</name>
    <name type="common">Marine diatom</name>
    <dbReference type="NCBI Taxonomy" id="159749"/>
    <lineage>
        <taxon>Eukaryota</taxon>
        <taxon>Sar</taxon>
        <taxon>Stramenopiles</taxon>
        <taxon>Ochrophyta</taxon>
        <taxon>Bacillariophyta</taxon>
        <taxon>Coscinodiscophyceae</taxon>
        <taxon>Thalassiosirophycidae</taxon>
        <taxon>Thalassiosirales</taxon>
        <taxon>Thalassiosiraceae</taxon>
        <taxon>Thalassiosira</taxon>
    </lineage>
</organism>
<gene>
    <name evidence="2" type="ORF">THAOC_24618</name>
</gene>
<feature type="region of interest" description="Disordered" evidence="1">
    <location>
        <begin position="1"/>
        <end position="23"/>
    </location>
</feature>
<dbReference type="EMBL" id="AGNL01033588">
    <property type="protein sequence ID" value="EJK55632.1"/>
    <property type="molecule type" value="Genomic_DNA"/>
</dbReference>
<name>K0SA71_THAOC</name>
<proteinExistence type="predicted"/>
<accession>K0SA71</accession>
<dbReference type="AlphaFoldDB" id="K0SA71"/>
<evidence type="ECO:0000256" key="1">
    <source>
        <dbReference type="SAM" id="MobiDB-lite"/>
    </source>
</evidence>
<feature type="non-terminal residue" evidence="2">
    <location>
        <position position="23"/>
    </location>
</feature>
<protein>
    <submittedName>
        <fullName evidence="2">Uncharacterized protein</fullName>
    </submittedName>
</protein>
<feature type="compositionally biased region" description="Basic and acidic residues" evidence="1">
    <location>
        <begin position="14"/>
        <end position="23"/>
    </location>
</feature>